<keyword evidence="1" id="KW-1133">Transmembrane helix</keyword>
<keyword evidence="1" id="KW-0472">Membrane</keyword>
<feature type="transmembrane region" description="Helical" evidence="1">
    <location>
        <begin position="123"/>
        <end position="141"/>
    </location>
</feature>
<dbReference type="RefSeq" id="WP_067631540.1">
    <property type="nucleotide sequence ID" value="NZ_CP013213.1"/>
</dbReference>
<feature type="transmembrane region" description="Helical" evidence="1">
    <location>
        <begin position="209"/>
        <end position="231"/>
    </location>
</feature>
<reference evidence="2 3" key="1">
    <citation type="submission" date="2015-10" db="EMBL/GenBank/DDBJ databases">
        <title>Erysipelothrix larvae sp. LV19 isolated from the larval gut of the rhinoceros beetle, Trypoxylus dichotomus.</title>
        <authorList>
            <person name="Lim S."/>
            <person name="Kim B.-C."/>
        </authorList>
    </citation>
    <scope>NUCLEOTIDE SEQUENCE [LARGE SCALE GENOMIC DNA]</scope>
    <source>
        <strain evidence="2 3">LV19</strain>
    </source>
</reference>
<dbReference type="AlphaFoldDB" id="A0A0X8GZ46"/>
<evidence type="ECO:0000313" key="2">
    <source>
        <dbReference type="EMBL" id="AMC93098.1"/>
    </source>
</evidence>
<dbReference type="EMBL" id="CP013213">
    <property type="protein sequence ID" value="AMC93098.1"/>
    <property type="molecule type" value="Genomic_DNA"/>
</dbReference>
<proteinExistence type="predicted"/>
<sequence>MEPNKLIRLNHIMQEKLNETNRGYYDVVLTKVRFSFRDEKQSEETLYEVLTDLVMAQEQGIDGQTFFEMAPETLAQAIIENSEKMKRRELIKIVMPGFLVYIQLAITTRIFHENIQIGRVQLPFELISVGIGLSLLLYSVVKMSRKSYVKATIGIVCLLCVVFLCGFILLSQNKQDYMLLDHKTYGWVIAVMNCVLIAFTINQDKHVDLIANLCSILCVCVGVLGIIGVITQALNNRMPWLVFAFLGVYCVMYFIKSVHHLTTLIKART</sequence>
<evidence type="ECO:0008006" key="4">
    <source>
        <dbReference type="Google" id="ProtNLM"/>
    </source>
</evidence>
<dbReference type="Proteomes" id="UP000063781">
    <property type="component" value="Chromosome"/>
</dbReference>
<organism evidence="2 3">
    <name type="scientific">Erysipelothrix larvae</name>
    <dbReference type="NCBI Taxonomy" id="1514105"/>
    <lineage>
        <taxon>Bacteria</taxon>
        <taxon>Bacillati</taxon>
        <taxon>Bacillota</taxon>
        <taxon>Erysipelotrichia</taxon>
        <taxon>Erysipelotrichales</taxon>
        <taxon>Erysipelotrichaceae</taxon>
        <taxon>Erysipelothrix</taxon>
    </lineage>
</organism>
<dbReference type="KEGG" id="erl:AOC36_03630"/>
<gene>
    <name evidence="2" type="ORF">AOC36_03630</name>
</gene>
<protein>
    <recommendedName>
        <fullName evidence="4">DUF1129 domain-containing protein</fullName>
    </recommendedName>
</protein>
<feature type="transmembrane region" description="Helical" evidence="1">
    <location>
        <begin position="90"/>
        <end position="111"/>
    </location>
</feature>
<feature type="transmembrane region" description="Helical" evidence="1">
    <location>
        <begin position="184"/>
        <end position="202"/>
    </location>
</feature>
<name>A0A0X8GZ46_9FIRM</name>
<dbReference type="STRING" id="1514105.AOC36_03630"/>
<keyword evidence="3" id="KW-1185">Reference proteome</keyword>
<keyword evidence="1" id="KW-0812">Transmembrane</keyword>
<feature type="transmembrane region" description="Helical" evidence="1">
    <location>
        <begin position="237"/>
        <end position="255"/>
    </location>
</feature>
<accession>A0A0X8GZ46</accession>
<evidence type="ECO:0000313" key="3">
    <source>
        <dbReference type="Proteomes" id="UP000063781"/>
    </source>
</evidence>
<feature type="transmembrane region" description="Helical" evidence="1">
    <location>
        <begin position="153"/>
        <end position="172"/>
    </location>
</feature>
<evidence type="ECO:0000256" key="1">
    <source>
        <dbReference type="SAM" id="Phobius"/>
    </source>
</evidence>
<dbReference type="OrthoDB" id="1655249at2"/>